<dbReference type="Pfam" id="PF00122">
    <property type="entry name" value="E1-E2_ATPase"/>
    <property type="match status" value="1"/>
</dbReference>
<dbReference type="NCBIfam" id="TIGR01525">
    <property type="entry name" value="ATPase-IB_hvy"/>
    <property type="match status" value="1"/>
</dbReference>
<keyword evidence="6" id="KW-0067">ATP-binding</keyword>
<dbReference type="CDD" id="cd00371">
    <property type="entry name" value="HMA"/>
    <property type="match status" value="1"/>
</dbReference>
<evidence type="ECO:0000256" key="5">
    <source>
        <dbReference type="ARBA" id="ARBA00022741"/>
    </source>
</evidence>
<dbReference type="PROSITE" id="PS50846">
    <property type="entry name" value="HMA_2"/>
    <property type="match status" value="1"/>
</dbReference>
<feature type="transmembrane region" description="Helical" evidence="10">
    <location>
        <begin position="348"/>
        <end position="368"/>
    </location>
</feature>
<feature type="transmembrane region" description="Helical" evidence="10">
    <location>
        <begin position="93"/>
        <end position="114"/>
    </location>
</feature>
<dbReference type="PANTHER" id="PTHR43520">
    <property type="entry name" value="ATP7, ISOFORM B"/>
    <property type="match status" value="1"/>
</dbReference>
<dbReference type="GO" id="GO:0016020">
    <property type="term" value="C:membrane"/>
    <property type="evidence" value="ECO:0007669"/>
    <property type="project" value="InterPro"/>
</dbReference>
<dbReference type="InterPro" id="IPR023298">
    <property type="entry name" value="ATPase_P-typ_TM_dom_sf"/>
</dbReference>
<dbReference type="AlphaFoldDB" id="A0A094QJP4"/>
<dbReference type="GO" id="GO:0005524">
    <property type="term" value="F:ATP binding"/>
    <property type="evidence" value="ECO:0007669"/>
    <property type="project" value="UniProtKB-KW"/>
</dbReference>
<evidence type="ECO:0000256" key="3">
    <source>
        <dbReference type="ARBA" id="ARBA00022692"/>
    </source>
</evidence>
<dbReference type="NCBIfam" id="TIGR01494">
    <property type="entry name" value="ATPase_P-type"/>
    <property type="match status" value="2"/>
</dbReference>
<sequence>MSTETTKAPLEPTTLSVQGMTCSSCVNSVEKALNSVEGVSATINFATETAHILAPAEITAKELIKIVEKAGYSASLLVDAQSVALHSKKSARAFFFAAIFAIPAVALSMVMSWHHQVDMWIHNALDAAGLPHPLYSPTAWVVIALSAPVVLLVAYPIHKAAFRNLKHPTMDNLISMGSLAAFGWSIYANSTGAGDVYTEVAAGVIFFVILGRYLETRAKAKASSALSSLLALGSKEVTIVRGGFPLIVPMEQLQIGDEFEVRPGDRIATDGIVVKGESAVDNSMLTGETKPVDVGPGSSVIGASVNHNGRLIVRATRVGSDTELARITAMVISAQGTKAPIQRLADRISAVFVPIVTVLAIATFAGWYYTGSSLTESISIAITVLVIACPCALGLATPVALLVASGRGAARGIVLREPRVLEVARKVDVVLFDKTGTLTEGVMLVQDATISTAAGAVLGRSFAEIVTPENIIASAQAIESLNNHPVAQSITRYALAHGAAKSGIPNAGRPTYAVSDFSVTPGSGAAGRVSILSQSPVVLIGSPAAVAHSSTEFHPEIKSAVERGQSAGLTVAVLAWDGVAIAVFAIGDQLKNDAAQTVSALVDMGITPWLVTGDSSEVAASVATTVGIDAAHVVSHALPETKLEIVERLKSEGHTVLMIGDGINDAAALTAADLSMAMGTGTDTAINSADITLMNTGLGSVVSALKLSTKTLKIIRLNMGWAFIYNIIGLPIAAAGLLSPLYAAAAMAASSVLVVTNSLRIK</sequence>
<feature type="transmembrane region" description="Helical" evidence="10">
    <location>
        <begin position="380"/>
        <end position="403"/>
    </location>
</feature>
<comment type="subcellular location">
    <subcellularLocation>
        <location evidence="1">Endomembrane system</location>
        <topology evidence="1">Multi-pass membrane protein</topology>
    </subcellularLocation>
</comment>
<dbReference type="SUPFAM" id="SSF56784">
    <property type="entry name" value="HAD-like"/>
    <property type="match status" value="1"/>
</dbReference>
<reference evidence="12" key="1">
    <citation type="submission" date="2014-05" db="EMBL/GenBank/DDBJ databases">
        <title>Key roles for freshwater Actinobacteria revealed by deep metagenomic sequencing.</title>
        <authorList>
            <person name="Ghai R."/>
            <person name="Mizuno C.M."/>
            <person name="Picazo A."/>
            <person name="Camacho A."/>
            <person name="Rodriguez-Valera F."/>
        </authorList>
    </citation>
    <scope>NUCLEOTIDE SEQUENCE</scope>
</reference>
<dbReference type="InterPro" id="IPR023214">
    <property type="entry name" value="HAD_sf"/>
</dbReference>
<dbReference type="InterPro" id="IPR036412">
    <property type="entry name" value="HAD-like_sf"/>
</dbReference>
<name>A0A094QJP4_9ZZZZ</name>
<dbReference type="InterPro" id="IPR036163">
    <property type="entry name" value="HMA_dom_sf"/>
</dbReference>
<dbReference type="PROSITE" id="PS00154">
    <property type="entry name" value="ATPASE_E1_E2"/>
    <property type="match status" value="1"/>
</dbReference>
<comment type="caution">
    <text evidence="12">The sequence shown here is derived from an EMBL/GenBank/DDBJ whole genome shotgun (WGS) entry which is preliminary data.</text>
</comment>
<dbReference type="PROSITE" id="PS01047">
    <property type="entry name" value="HMA_1"/>
    <property type="match status" value="1"/>
</dbReference>
<evidence type="ECO:0000256" key="2">
    <source>
        <dbReference type="ARBA" id="ARBA00006024"/>
    </source>
</evidence>
<proteinExistence type="inferred from homology"/>
<keyword evidence="5" id="KW-0547">Nucleotide-binding</keyword>
<dbReference type="PRINTS" id="PR00120">
    <property type="entry name" value="HATPASE"/>
</dbReference>
<dbReference type="GO" id="GO:0005507">
    <property type="term" value="F:copper ion binding"/>
    <property type="evidence" value="ECO:0007669"/>
    <property type="project" value="TreeGrafter"/>
</dbReference>
<evidence type="ECO:0000256" key="6">
    <source>
        <dbReference type="ARBA" id="ARBA00022840"/>
    </source>
</evidence>
<feature type="transmembrane region" description="Helical" evidence="10">
    <location>
        <begin position="196"/>
        <end position="214"/>
    </location>
</feature>
<keyword evidence="3 10" id="KW-0812">Transmembrane</keyword>
<dbReference type="Gene3D" id="3.40.1110.10">
    <property type="entry name" value="Calcium-transporting ATPase, cytoplasmic domain N"/>
    <property type="match status" value="1"/>
</dbReference>
<dbReference type="Gene3D" id="3.40.50.1000">
    <property type="entry name" value="HAD superfamily/HAD-like"/>
    <property type="match status" value="1"/>
</dbReference>
<dbReference type="SFLD" id="SFLDF00027">
    <property type="entry name" value="p-type_atpase"/>
    <property type="match status" value="1"/>
</dbReference>
<accession>A0A094QJP4</accession>
<evidence type="ECO:0000256" key="10">
    <source>
        <dbReference type="SAM" id="Phobius"/>
    </source>
</evidence>
<dbReference type="SUPFAM" id="SSF81665">
    <property type="entry name" value="Calcium ATPase, transmembrane domain M"/>
    <property type="match status" value="1"/>
</dbReference>
<dbReference type="Pfam" id="PF00702">
    <property type="entry name" value="Hydrolase"/>
    <property type="match status" value="1"/>
</dbReference>
<feature type="transmembrane region" description="Helical" evidence="10">
    <location>
        <begin position="134"/>
        <end position="157"/>
    </location>
</feature>
<dbReference type="GO" id="GO:0043682">
    <property type="term" value="F:P-type divalent copper transporter activity"/>
    <property type="evidence" value="ECO:0007669"/>
    <property type="project" value="TreeGrafter"/>
</dbReference>
<dbReference type="FunFam" id="3.30.70.100:FF:000005">
    <property type="entry name" value="Copper-exporting P-type ATPase A"/>
    <property type="match status" value="1"/>
</dbReference>
<protein>
    <recommendedName>
        <fullName evidence="11">HMA domain-containing protein</fullName>
    </recommendedName>
</protein>
<evidence type="ECO:0000256" key="7">
    <source>
        <dbReference type="ARBA" id="ARBA00022967"/>
    </source>
</evidence>
<evidence type="ECO:0000256" key="8">
    <source>
        <dbReference type="ARBA" id="ARBA00022989"/>
    </source>
</evidence>
<dbReference type="GO" id="GO:0012505">
    <property type="term" value="C:endomembrane system"/>
    <property type="evidence" value="ECO:0007669"/>
    <property type="project" value="UniProtKB-SubCell"/>
</dbReference>
<feature type="transmembrane region" description="Helical" evidence="10">
    <location>
        <begin position="169"/>
        <end position="190"/>
    </location>
</feature>
<dbReference type="PROSITE" id="PS01229">
    <property type="entry name" value="COF_2"/>
    <property type="match status" value="1"/>
</dbReference>
<dbReference type="GO" id="GO:0055070">
    <property type="term" value="P:copper ion homeostasis"/>
    <property type="evidence" value="ECO:0007669"/>
    <property type="project" value="TreeGrafter"/>
</dbReference>
<feature type="domain" description="HMA" evidence="11">
    <location>
        <begin position="11"/>
        <end position="75"/>
    </location>
</feature>
<keyword evidence="9 10" id="KW-0472">Membrane</keyword>
<dbReference type="InterPro" id="IPR017969">
    <property type="entry name" value="Heavy-metal-associated_CS"/>
</dbReference>
<dbReference type="InterPro" id="IPR027256">
    <property type="entry name" value="P-typ_ATPase_IB"/>
</dbReference>
<keyword evidence="7" id="KW-1278">Translocase</keyword>
<dbReference type="InterPro" id="IPR008250">
    <property type="entry name" value="ATPase_P-typ_transduc_dom_A_sf"/>
</dbReference>
<dbReference type="InterPro" id="IPR006121">
    <property type="entry name" value="HMA_dom"/>
</dbReference>
<dbReference type="InterPro" id="IPR018303">
    <property type="entry name" value="ATPase_P-typ_P_site"/>
</dbReference>
<dbReference type="SUPFAM" id="SSF81653">
    <property type="entry name" value="Calcium ATPase, transduction domain A"/>
    <property type="match status" value="1"/>
</dbReference>
<dbReference type="SFLD" id="SFLDS00003">
    <property type="entry name" value="Haloacid_Dehalogenase"/>
    <property type="match status" value="1"/>
</dbReference>
<dbReference type="PANTHER" id="PTHR43520:SF8">
    <property type="entry name" value="P-TYPE CU(+) TRANSPORTER"/>
    <property type="match status" value="1"/>
</dbReference>
<evidence type="ECO:0000256" key="9">
    <source>
        <dbReference type="ARBA" id="ARBA00023136"/>
    </source>
</evidence>
<dbReference type="SUPFAM" id="SSF81660">
    <property type="entry name" value="Metal cation-transporting ATPase, ATP-binding domain N"/>
    <property type="match status" value="1"/>
</dbReference>
<comment type="similarity">
    <text evidence="2">Belongs to the cation transport ATPase (P-type) (TC 3.A.3) family. Type IB subfamily.</text>
</comment>
<gene>
    <name evidence="12" type="ORF">GM50_19270</name>
</gene>
<dbReference type="InterPro" id="IPR023299">
    <property type="entry name" value="ATPase_P-typ_cyto_dom_N"/>
</dbReference>
<keyword evidence="4" id="KW-0479">Metal-binding</keyword>
<dbReference type="Gene3D" id="2.70.150.10">
    <property type="entry name" value="Calcium-transporting ATPase, cytoplasmic transduction domain A"/>
    <property type="match status" value="1"/>
</dbReference>
<organism evidence="12">
    <name type="scientific">freshwater metagenome</name>
    <dbReference type="NCBI Taxonomy" id="449393"/>
    <lineage>
        <taxon>unclassified sequences</taxon>
        <taxon>metagenomes</taxon>
        <taxon>ecological metagenomes</taxon>
    </lineage>
</organism>
<keyword evidence="8 10" id="KW-1133">Transmembrane helix</keyword>
<evidence type="ECO:0000256" key="1">
    <source>
        <dbReference type="ARBA" id="ARBA00004127"/>
    </source>
</evidence>
<dbReference type="Gene3D" id="3.30.70.100">
    <property type="match status" value="1"/>
</dbReference>
<evidence type="ECO:0000259" key="11">
    <source>
        <dbReference type="PROSITE" id="PS50846"/>
    </source>
</evidence>
<dbReference type="PRINTS" id="PR00119">
    <property type="entry name" value="CATATPASE"/>
</dbReference>
<dbReference type="FunFam" id="2.70.150.10:FF:000002">
    <property type="entry name" value="Copper-transporting ATPase 1, putative"/>
    <property type="match status" value="1"/>
</dbReference>
<dbReference type="EMBL" id="JNSK01000122">
    <property type="protein sequence ID" value="KGA14646.1"/>
    <property type="molecule type" value="Genomic_DNA"/>
</dbReference>
<dbReference type="Pfam" id="PF00403">
    <property type="entry name" value="HMA"/>
    <property type="match status" value="1"/>
</dbReference>
<dbReference type="InterPro" id="IPR044492">
    <property type="entry name" value="P_typ_ATPase_HD_dom"/>
</dbReference>
<dbReference type="SFLD" id="SFLDG00002">
    <property type="entry name" value="C1.7:_P-type_atpase_like"/>
    <property type="match status" value="1"/>
</dbReference>
<evidence type="ECO:0000313" key="12">
    <source>
        <dbReference type="EMBL" id="KGA14646.1"/>
    </source>
</evidence>
<feature type="transmembrane region" description="Helical" evidence="10">
    <location>
        <begin position="715"/>
        <end position="735"/>
    </location>
</feature>
<dbReference type="InterPro" id="IPR059000">
    <property type="entry name" value="ATPase_P-type_domA"/>
</dbReference>
<dbReference type="InterPro" id="IPR001757">
    <property type="entry name" value="P_typ_ATPase"/>
</dbReference>
<evidence type="ECO:0000256" key="4">
    <source>
        <dbReference type="ARBA" id="ARBA00022723"/>
    </source>
</evidence>
<dbReference type="GO" id="GO:0016887">
    <property type="term" value="F:ATP hydrolysis activity"/>
    <property type="evidence" value="ECO:0007669"/>
    <property type="project" value="InterPro"/>
</dbReference>
<dbReference type="SUPFAM" id="SSF55008">
    <property type="entry name" value="HMA, heavy metal-associated domain"/>
    <property type="match status" value="1"/>
</dbReference>